<keyword evidence="1 3" id="KW-0472">Membrane</keyword>
<keyword evidence="3" id="KW-1133">Transmembrane helix</keyword>
<evidence type="ECO:0000256" key="1">
    <source>
        <dbReference type="PROSITE-ProRule" id="PRU00473"/>
    </source>
</evidence>
<dbReference type="InterPro" id="IPR017733">
    <property type="entry name" value="OmpA-like_dom_proteobacteria"/>
</dbReference>
<keyword evidence="3" id="KW-0812">Transmembrane</keyword>
<dbReference type="NCBIfam" id="TIGR03350">
    <property type="entry name" value="type_VI_ompA"/>
    <property type="match status" value="1"/>
</dbReference>
<dbReference type="OrthoDB" id="345640at2"/>
<gene>
    <name evidence="5" type="ORF">EIP75_00725</name>
</gene>
<evidence type="ECO:0000313" key="6">
    <source>
        <dbReference type="Proteomes" id="UP000269265"/>
    </source>
</evidence>
<feature type="transmembrane region" description="Helical" evidence="3">
    <location>
        <begin position="267"/>
        <end position="287"/>
    </location>
</feature>
<dbReference type="PROSITE" id="PS51123">
    <property type="entry name" value="OMPA_2"/>
    <property type="match status" value="1"/>
</dbReference>
<evidence type="ECO:0000259" key="4">
    <source>
        <dbReference type="PROSITE" id="PS51123"/>
    </source>
</evidence>
<comment type="caution">
    <text evidence="5">The sequence shown here is derived from an EMBL/GenBank/DDBJ whole genome shotgun (WGS) entry which is preliminary data.</text>
</comment>
<feature type="compositionally biased region" description="Gly residues" evidence="2">
    <location>
        <begin position="28"/>
        <end position="69"/>
    </location>
</feature>
<feature type="region of interest" description="Disordered" evidence="2">
    <location>
        <begin position="1"/>
        <end position="70"/>
    </location>
</feature>
<dbReference type="PANTHER" id="PTHR38033">
    <property type="entry name" value="MEMBRANE PROTEIN-RELATED"/>
    <property type="match status" value="1"/>
</dbReference>
<accession>A0A3R8TW80</accession>
<feature type="compositionally biased region" description="Polar residues" evidence="2">
    <location>
        <begin position="477"/>
        <end position="487"/>
    </location>
</feature>
<dbReference type="EMBL" id="RSED01000001">
    <property type="protein sequence ID" value="RRS06157.1"/>
    <property type="molecule type" value="Genomic_DNA"/>
</dbReference>
<name>A0A3R8TW80_9BURK</name>
<dbReference type="NCBIfam" id="NF038228">
    <property type="entry name" value="IcmH_DotU_IVB"/>
    <property type="match status" value="1"/>
</dbReference>
<dbReference type="PANTHER" id="PTHR38033:SF1">
    <property type="entry name" value="DOTU FAMILY TYPE IV_VI SECRETION SYSTEM PROTEIN"/>
    <property type="match status" value="1"/>
</dbReference>
<dbReference type="NCBIfam" id="NF005444">
    <property type="entry name" value="PRK07033.1"/>
    <property type="match status" value="1"/>
</dbReference>
<dbReference type="Gene3D" id="1.25.40.590">
    <property type="entry name" value="Type IV / VI secretion system, DotU"/>
    <property type="match status" value="1"/>
</dbReference>
<dbReference type="InterPro" id="IPR038522">
    <property type="entry name" value="T4/T6SS_DotU_sf"/>
</dbReference>
<evidence type="ECO:0000256" key="2">
    <source>
        <dbReference type="SAM" id="MobiDB-lite"/>
    </source>
</evidence>
<dbReference type="Pfam" id="PF00691">
    <property type="entry name" value="OmpA"/>
    <property type="match status" value="1"/>
</dbReference>
<evidence type="ECO:0000256" key="3">
    <source>
        <dbReference type="SAM" id="Phobius"/>
    </source>
</evidence>
<dbReference type="Proteomes" id="UP000269265">
    <property type="component" value="Unassembled WGS sequence"/>
</dbReference>
<proteinExistence type="predicted"/>
<dbReference type="GO" id="GO:0016020">
    <property type="term" value="C:membrane"/>
    <property type="evidence" value="ECO:0007669"/>
    <property type="project" value="UniProtKB-UniRule"/>
</dbReference>
<feature type="domain" description="OmpA-like" evidence="4">
    <location>
        <begin position="344"/>
        <end position="462"/>
    </location>
</feature>
<feature type="region of interest" description="Disordered" evidence="2">
    <location>
        <begin position="429"/>
        <end position="453"/>
    </location>
</feature>
<dbReference type="InterPro" id="IPR006665">
    <property type="entry name" value="OmpA-like"/>
</dbReference>
<dbReference type="InterPro" id="IPR036737">
    <property type="entry name" value="OmpA-like_sf"/>
</dbReference>
<dbReference type="RefSeq" id="WP_125241300.1">
    <property type="nucleotide sequence ID" value="NZ_RSED01000001.1"/>
</dbReference>
<dbReference type="AlphaFoldDB" id="A0A3R8TW80"/>
<dbReference type="Pfam" id="PF09850">
    <property type="entry name" value="DotU"/>
    <property type="match status" value="1"/>
</dbReference>
<dbReference type="CDD" id="cd07185">
    <property type="entry name" value="OmpA_C-like"/>
    <property type="match status" value="1"/>
</dbReference>
<dbReference type="NCBIfam" id="TIGR03349">
    <property type="entry name" value="IV_VI_DotU"/>
    <property type="match status" value="1"/>
</dbReference>
<sequence>MSDQDPFAAFESERTVIKPSAGRARQGGQAGGAGGGAGGGGFGGGPGGPGGGGGFGGGPGGPGAGGAPGGKDAPLAMDALMTASLNPLVSAAMPLLTTAPRIRHMVQHPNPAGLKDALSEGIRKFEGQARADGLPNEQIVAARYILCTLLDESAASTPWGGSGVWSAQSLLVQFHNETWGGEKVFQLMSKLAENIPNNRNLLELLYVCLAFGFEGRYRVLDNGRAQLDSVRQRLAQLLRQGRPEPDKALSIRWKGEEAKAARLGDGIPLWVIAAFTGLLLLGIYIGFRFGINGSSDPVFSTLQAMDAKAGSTPAATPPPADKPRLAGLLRPEIEAGLVNVQDLADRSIITIKGDGFFEPGSAEIADKVKPLLVRIQDALQAFPGAVLITGHTDNQPIRSLRYPSNWHLSQDRANAVKNTLGGIKPDRLRAEGRADTEAVADNGTPEGRSKNRRVEVTLFVANASGQAASLTGAPPAASTTQQPQAGQ</sequence>
<keyword evidence="6" id="KW-1185">Reference proteome</keyword>
<protein>
    <submittedName>
        <fullName evidence="5">DotU family type VI secretion system protein</fullName>
    </submittedName>
</protein>
<organism evidence="5 6">
    <name type="scientific">Aquabacterium soli</name>
    <dbReference type="NCBI Taxonomy" id="2493092"/>
    <lineage>
        <taxon>Bacteria</taxon>
        <taxon>Pseudomonadati</taxon>
        <taxon>Pseudomonadota</taxon>
        <taxon>Betaproteobacteria</taxon>
        <taxon>Burkholderiales</taxon>
        <taxon>Aquabacterium</taxon>
    </lineage>
</organism>
<evidence type="ECO:0000313" key="5">
    <source>
        <dbReference type="EMBL" id="RRS06157.1"/>
    </source>
</evidence>
<reference evidence="5 6" key="1">
    <citation type="submission" date="2018-12" db="EMBL/GenBank/DDBJ databases">
        <title>The whole draft genome of Aquabacterium sp. SJQ9.</title>
        <authorList>
            <person name="Sun L."/>
            <person name="Gao X."/>
            <person name="Chen W."/>
            <person name="Huang K."/>
        </authorList>
    </citation>
    <scope>NUCLEOTIDE SEQUENCE [LARGE SCALE GENOMIC DNA]</scope>
    <source>
        <strain evidence="5 6">SJQ9</strain>
    </source>
</reference>
<dbReference type="Gene3D" id="3.30.1330.60">
    <property type="entry name" value="OmpA-like domain"/>
    <property type="match status" value="1"/>
</dbReference>
<dbReference type="InterPro" id="IPR017732">
    <property type="entry name" value="T4/T6SS_DotU"/>
</dbReference>
<feature type="region of interest" description="Disordered" evidence="2">
    <location>
        <begin position="467"/>
        <end position="487"/>
    </location>
</feature>
<dbReference type="SUPFAM" id="SSF103088">
    <property type="entry name" value="OmpA-like"/>
    <property type="match status" value="1"/>
</dbReference>